<dbReference type="SMART" id="SM00066">
    <property type="entry name" value="GAL4"/>
    <property type="match status" value="1"/>
</dbReference>
<sequence>MTSSVPHDAPIPQNPQGQPPIQSQVQHQQHRQSSPSRAIRTPPQLHSQPLQHIQPHPAHPAHHQQPPPPQPQPQQPQPQPQTQSQQPLPSQPLPSQPLPSQPLPSQPLPSQPLLSQPLPSQQPPPPPPPPQLSQQQLQQHQSLQQQQQQQSLQQQLQNQLHQPRSVKRPRPVKSCTECRKRKLRCDRLCPCSQCQKSSRICKYAAEHESNLSDLSDNEAPEPIRPLKRPCPPGVVSGFVATGNDVFYPPLRPEQAGIQILEDLSLRMDRLEKHFLRSPAGTDLYGSRITTAPANTIRGLSIKKGMLVTRFFGQNSPRVLVNLFREAKEYLSNHHNINGAREVLSGFHQLHTALHDSYKKSFMPITVFVDSMMPVQKRMSDILPKKPVCDRLFNAYLTTSEGPYRVLHLPSFSEQYGLYWEGKIQYDSFVPQLLCVLAMASRFETKSKGLGHERSDGVHIPTACALVRSWLDSLKGKQLVDVTTIQVEILLLQTQRLVTSRIEDGWTQLGYVVRAAMAVGLHRDPTEFQPRITIFVAELRRRLWYTLVELDMHMSLVVNLPSLVREGDFTCRPPRNLDDGELFPDMKELPPGKPIDQETDCQQQVFASLSLGIRMRAATLITTIDSLRDYTDVLDVGSKLERFLDEINDVFPRHGMLNDTHKSRVWRARVLMDMHVRRPLTALYRPLAIGAPDPPHQIFRSYLRSSMFILKYLDELDPLLSYYQDIKDMYHAAMKRDIVQAAFSVCFYIRSAVRGHPSTTSRHHQPPGNSPDSHEDLYLFPPIDVLWPPSRLIHEVEKTLDLLIRHANGSDMKDIVSLATVLETARVAEPQEENITNGLRTILGRCLNMPNSNLEKALPSGSGPASVDHFQGERYGRMPLMYDGNSTGMGYGGREGWVLWDGSD</sequence>
<feature type="compositionally biased region" description="Low complexity" evidence="7">
    <location>
        <begin position="132"/>
        <end position="163"/>
    </location>
</feature>
<dbReference type="Gene3D" id="4.10.240.10">
    <property type="entry name" value="Zn(2)-C6 fungal-type DNA-binding domain"/>
    <property type="match status" value="1"/>
</dbReference>
<dbReference type="GO" id="GO:0001228">
    <property type="term" value="F:DNA-binding transcription activator activity, RNA polymerase II-specific"/>
    <property type="evidence" value="ECO:0007669"/>
    <property type="project" value="TreeGrafter"/>
</dbReference>
<dbReference type="SMART" id="SM00906">
    <property type="entry name" value="Fungal_trans"/>
    <property type="match status" value="1"/>
</dbReference>
<dbReference type="Pfam" id="PF04082">
    <property type="entry name" value="Fungal_trans"/>
    <property type="match status" value="1"/>
</dbReference>
<dbReference type="SUPFAM" id="SSF57701">
    <property type="entry name" value="Zn2/Cys6 DNA-binding domain"/>
    <property type="match status" value="1"/>
</dbReference>
<protein>
    <recommendedName>
        <fullName evidence="8">Zn(2)-C6 fungal-type domain-containing protein</fullName>
    </recommendedName>
</protein>
<dbReference type="PANTHER" id="PTHR31944:SF131">
    <property type="entry name" value="HEME-RESPONSIVE ZINC FINGER TRANSCRIPTION FACTOR HAP1"/>
    <property type="match status" value="1"/>
</dbReference>
<evidence type="ECO:0000256" key="1">
    <source>
        <dbReference type="ARBA" id="ARBA00022723"/>
    </source>
</evidence>
<evidence type="ECO:0000313" key="9">
    <source>
        <dbReference type="EMBL" id="KAH7320227.1"/>
    </source>
</evidence>
<keyword evidence="1" id="KW-0479">Metal-binding</keyword>
<feature type="compositionally biased region" description="Pro residues" evidence="7">
    <location>
        <begin position="89"/>
        <end position="110"/>
    </location>
</feature>
<dbReference type="PANTHER" id="PTHR31944">
    <property type="entry name" value="HEME-RESPONSIVE ZINC FINGER TRANSCRIPTION FACTOR HAP1"/>
    <property type="match status" value="1"/>
</dbReference>
<keyword evidence="10" id="KW-1185">Reference proteome</keyword>
<dbReference type="InterPro" id="IPR001138">
    <property type="entry name" value="Zn2Cys6_DnaBD"/>
</dbReference>
<evidence type="ECO:0000256" key="2">
    <source>
        <dbReference type="ARBA" id="ARBA00022833"/>
    </source>
</evidence>
<dbReference type="InterPro" id="IPR051430">
    <property type="entry name" value="Fungal_TF_Env_Response"/>
</dbReference>
<keyword evidence="5" id="KW-0804">Transcription</keyword>
<dbReference type="GO" id="GO:0008270">
    <property type="term" value="F:zinc ion binding"/>
    <property type="evidence" value="ECO:0007669"/>
    <property type="project" value="InterPro"/>
</dbReference>
<dbReference type="CDD" id="cd12148">
    <property type="entry name" value="fungal_TF_MHR"/>
    <property type="match status" value="1"/>
</dbReference>
<evidence type="ECO:0000313" key="10">
    <source>
        <dbReference type="Proteomes" id="UP000813444"/>
    </source>
</evidence>
<keyword evidence="6" id="KW-0539">Nucleus</keyword>
<gene>
    <name evidence="9" type="ORF">B0I35DRAFT_352777</name>
</gene>
<dbReference type="AlphaFoldDB" id="A0A8K0WTE1"/>
<keyword evidence="2" id="KW-0862">Zinc</keyword>
<dbReference type="CDD" id="cd00067">
    <property type="entry name" value="GAL4"/>
    <property type="match status" value="1"/>
</dbReference>
<feature type="compositionally biased region" description="Low complexity" evidence="7">
    <location>
        <begin position="10"/>
        <end position="36"/>
    </location>
</feature>
<dbReference type="GO" id="GO:0006351">
    <property type="term" value="P:DNA-templated transcription"/>
    <property type="evidence" value="ECO:0007669"/>
    <property type="project" value="InterPro"/>
</dbReference>
<evidence type="ECO:0000256" key="3">
    <source>
        <dbReference type="ARBA" id="ARBA00023015"/>
    </source>
</evidence>
<dbReference type="Proteomes" id="UP000813444">
    <property type="component" value="Unassembled WGS sequence"/>
</dbReference>
<dbReference type="PROSITE" id="PS00463">
    <property type="entry name" value="ZN2_CY6_FUNGAL_1"/>
    <property type="match status" value="1"/>
</dbReference>
<feature type="domain" description="Zn(2)-C6 fungal-type" evidence="8">
    <location>
        <begin position="174"/>
        <end position="203"/>
    </location>
</feature>
<dbReference type="InterPro" id="IPR007219">
    <property type="entry name" value="XnlR_reg_dom"/>
</dbReference>
<organism evidence="9 10">
    <name type="scientific">Stachybotrys elegans</name>
    <dbReference type="NCBI Taxonomy" id="80388"/>
    <lineage>
        <taxon>Eukaryota</taxon>
        <taxon>Fungi</taxon>
        <taxon>Dikarya</taxon>
        <taxon>Ascomycota</taxon>
        <taxon>Pezizomycotina</taxon>
        <taxon>Sordariomycetes</taxon>
        <taxon>Hypocreomycetidae</taxon>
        <taxon>Hypocreales</taxon>
        <taxon>Stachybotryaceae</taxon>
        <taxon>Stachybotrys</taxon>
    </lineage>
</organism>
<dbReference type="GO" id="GO:0005634">
    <property type="term" value="C:nucleus"/>
    <property type="evidence" value="ECO:0007669"/>
    <property type="project" value="TreeGrafter"/>
</dbReference>
<dbReference type="InterPro" id="IPR036864">
    <property type="entry name" value="Zn2-C6_fun-type_DNA-bd_sf"/>
</dbReference>
<dbReference type="OrthoDB" id="5414787at2759"/>
<dbReference type="GO" id="GO:0000978">
    <property type="term" value="F:RNA polymerase II cis-regulatory region sequence-specific DNA binding"/>
    <property type="evidence" value="ECO:0007669"/>
    <property type="project" value="TreeGrafter"/>
</dbReference>
<feature type="compositionally biased region" description="Pro residues" evidence="7">
    <location>
        <begin position="120"/>
        <end position="131"/>
    </location>
</feature>
<evidence type="ECO:0000256" key="7">
    <source>
        <dbReference type="SAM" id="MobiDB-lite"/>
    </source>
</evidence>
<keyword evidence="3" id="KW-0805">Transcription regulation</keyword>
<accession>A0A8K0WTE1</accession>
<name>A0A8K0WTE1_9HYPO</name>
<dbReference type="PROSITE" id="PS50048">
    <property type="entry name" value="ZN2_CY6_FUNGAL_2"/>
    <property type="match status" value="1"/>
</dbReference>
<feature type="region of interest" description="Disordered" evidence="7">
    <location>
        <begin position="1"/>
        <end position="173"/>
    </location>
</feature>
<evidence type="ECO:0000256" key="6">
    <source>
        <dbReference type="ARBA" id="ARBA00023242"/>
    </source>
</evidence>
<reference evidence="9" key="1">
    <citation type="journal article" date="2021" name="Nat. Commun.">
        <title>Genetic determinants of endophytism in the Arabidopsis root mycobiome.</title>
        <authorList>
            <person name="Mesny F."/>
            <person name="Miyauchi S."/>
            <person name="Thiergart T."/>
            <person name="Pickel B."/>
            <person name="Atanasova L."/>
            <person name="Karlsson M."/>
            <person name="Huettel B."/>
            <person name="Barry K.W."/>
            <person name="Haridas S."/>
            <person name="Chen C."/>
            <person name="Bauer D."/>
            <person name="Andreopoulos W."/>
            <person name="Pangilinan J."/>
            <person name="LaButti K."/>
            <person name="Riley R."/>
            <person name="Lipzen A."/>
            <person name="Clum A."/>
            <person name="Drula E."/>
            <person name="Henrissat B."/>
            <person name="Kohler A."/>
            <person name="Grigoriev I.V."/>
            <person name="Martin F.M."/>
            <person name="Hacquard S."/>
        </authorList>
    </citation>
    <scope>NUCLEOTIDE SEQUENCE</scope>
    <source>
        <strain evidence="9">MPI-CAGE-CH-0235</strain>
    </source>
</reference>
<evidence type="ECO:0000256" key="4">
    <source>
        <dbReference type="ARBA" id="ARBA00023125"/>
    </source>
</evidence>
<dbReference type="EMBL" id="JAGPNK010000006">
    <property type="protein sequence ID" value="KAH7320227.1"/>
    <property type="molecule type" value="Genomic_DNA"/>
</dbReference>
<proteinExistence type="predicted"/>
<dbReference type="Pfam" id="PF00172">
    <property type="entry name" value="Zn_clus"/>
    <property type="match status" value="1"/>
</dbReference>
<evidence type="ECO:0000256" key="5">
    <source>
        <dbReference type="ARBA" id="ARBA00023163"/>
    </source>
</evidence>
<comment type="caution">
    <text evidence="9">The sequence shown here is derived from an EMBL/GenBank/DDBJ whole genome shotgun (WGS) entry which is preliminary data.</text>
</comment>
<feature type="compositionally biased region" description="Pro residues" evidence="7">
    <location>
        <begin position="65"/>
        <end position="79"/>
    </location>
</feature>
<keyword evidence="4" id="KW-0238">DNA-binding</keyword>
<evidence type="ECO:0000259" key="8">
    <source>
        <dbReference type="PROSITE" id="PS50048"/>
    </source>
</evidence>